<dbReference type="EMBL" id="AP022839">
    <property type="protein sequence ID" value="BCA94877.1"/>
    <property type="molecule type" value="Genomic_DNA"/>
</dbReference>
<evidence type="ECO:0000313" key="2">
    <source>
        <dbReference type="Proteomes" id="UP000502894"/>
    </source>
</evidence>
<evidence type="ECO:0000313" key="1">
    <source>
        <dbReference type="EMBL" id="BCA94877.1"/>
    </source>
</evidence>
<keyword evidence="2" id="KW-1185">Reference proteome</keyword>
<protein>
    <submittedName>
        <fullName evidence="1">Uncharacterized protein</fullName>
    </submittedName>
</protein>
<dbReference type="KEGG" id="lant:TUM19329_12380"/>
<organism evidence="1 2">
    <name type="scientific">Legionella antarctica</name>
    <dbReference type="NCBI Taxonomy" id="2708020"/>
    <lineage>
        <taxon>Bacteria</taxon>
        <taxon>Pseudomonadati</taxon>
        <taxon>Pseudomonadota</taxon>
        <taxon>Gammaproteobacteria</taxon>
        <taxon>Legionellales</taxon>
        <taxon>Legionellaceae</taxon>
        <taxon>Legionella</taxon>
    </lineage>
</organism>
<name>A0A6F8T3Y5_9GAMM</name>
<gene>
    <name evidence="1" type="ORF">TUM19329_12380</name>
</gene>
<reference evidence="1" key="1">
    <citation type="journal article" date="2020" name="Microbiol. Resour. Announc.">
        <title>Complete Genome Sequence of Novel Psychrotolerant Legionella Strain TUM19329, Isolated from Antarctic Lake Sediment.</title>
        <authorList>
            <person name="Shimada S."/>
            <person name="Nakai R."/>
            <person name="Aoki K."/>
            <person name="Shimoeda N."/>
            <person name="Ohno G."/>
            <person name="Miyazaki Y."/>
            <person name="Kudoh S."/>
            <person name="Imura S."/>
            <person name="Watanabe K."/>
            <person name="Ishii Y."/>
            <person name="Tateda K."/>
        </authorList>
    </citation>
    <scope>NUCLEOTIDE SEQUENCE [LARGE SCALE GENOMIC DNA]</scope>
    <source>
        <strain evidence="1">TUM19329</strain>
    </source>
</reference>
<sequence>MGSTIQLAKLTQKQVEYIQCKYFSDEELKLQIESLQSSLVTEEREYEGRPEF</sequence>
<accession>A0A6F8T3Y5</accession>
<dbReference type="AlphaFoldDB" id="A0A6F8T3Y5"/>
<proteinExistence type="predicted"/>
<dbReference type="Proteomes" id="UP000502894">
    <property type="component" value="Chromosome"/>
</dbReference>